<dbReference type="PROSITE" id="PS50011">
    <property type="entry name" value="PROTEIN_KINASE_DOM"/>
    <property type="match status" value="1"/>
</dbReference>
<accession>A8ZQ69</accession>
<dbReference type="Gene3D" id="3.30.200.20">
    <property type="entry name" value="Phosphorylase Kinase, domain 1"/>
    <property type="match status" value="1"/>
</dbReference>
<dbReference type="AlphaFoldDB" id="A8ZQ69"/>
<protein>
    <submittedName>
        <fullName evidence="5">Serine/threonine protein kinase</fullName>
    </submittedName>
</protein>
<evidence type="ECO:0000256" key="3">
    <source>
        <dbReference type="SAM" id="MobiDB-lite"/>
    </source>
</evidence>
<evidence type="ECO:0000256" key="1">
    <source>
        <dbReference type="ARBA" id="ARBA00022741"/>
    </source>
</evidence>
<dbReference type="Proteomes" id="UP000000268">
    <property type="component" value="Plasmid pREB6"/>
</dbReference>
<keyword evidence="5" id="KW-0614">Plasmid</keyword>
<proteinExistence type="predicted"/>
<keyword evidence="5" id="KW-0418">Kinase</keyword>
<dbReference type="Pfam" id="PF26309">
    <property type="entry name" value="DUF8082"/>
    <property type="match status" value="1"/>
</dbReference>
<dbReference type="SUPFAM" id="SSF56112">
    <property type="entry name" value="Protein kinase-like (PK-like)"/>
    <property type="match status" value="1"/>
</dbReference>
<name>A8ZQ69_ACAM1</name>
<keyword evidence="1" id="KW-0547">Nucleotide-binding</keyword>
<dbReference type="Gene3D" id="1.10.510.10">
    <property type="entry name" value="Transferase(Phosphotransferase) domain 1"/>
    <property type="match status" value="1"/>
</dbReference>
<evidence type="ECO:0000256" key="2">
    <source>
        <dbReference type="ARBA" id="ARBA00022840"/>
    </source>
</evidence>
<dbReference type="GO" id="GO:0005524">
    <property type="term" value="F:ATP binding"/>
    <property type="evidence" value="ECO:0007669"/>
    <property type="project" value="UniProtKB-KW"/>
</dbReference>
<sequence length="434" mass="48804">MSLCINPGCADPQNSDDHLFCKSCGSELLLEGRYRVLGMRGQGGLGRTYEVSDLGSSPKILKILTDNHPKHVELFQREVNLLSQLDHPGIPRIEPNSYFMFYPGNSKEPLHCFVMEKIVGLDLQEYLNQRGFPIDERLAIQWLKQVLKILHVIHGRQVLHRDIKPSNIMLKANGHICLVGFGSACIVGTTLNQPIGTRVFSSFYTPREQIQDQAVPQSDFFALGRSFIYLIIGKELSEFFDEGVGECNWNKSTQKVSTQFATILEWLIKPLASHRPANAEVVLKQISILESSGRFNLNTHLKKVSEAQSSTVKETSSAESPPTNQYSSIERINPPTSSLNQPILRQPPQTYEPTEESKSIAEPNVAKPISKIRPEFGKKCQQVLAEYIGPISSIVYQHVLAQNPDVSEEELVELLVIKIPNPAQTEEFRRRLFS</sequence>
<feature type="domain" description="Protein kinase" evidence="4">
    <location>
        <begin position="34"/>
        <end position="288"/>
    </location>
</feature>
<keyword evidence="2" id="KW-0067">ATP-binding</keyword>
<evidence type="ECO:0000259" key="4">
    <source>
        <dbReference type="PROSITE" id="PS50011"/>
    </source>
</evidence>
<feature type="region of interest" description="Disordered" evidence="3">
    <location>
        <begin position="306"/>
        <end position="366"/>
    </location>
</feature>
<dbReference type="SMART" id="SM00220">
    <property type="entry name" value="S_TKc"/>
    <property type="match status" value="1"/>
</dbReference>
<evidence type="ECO:0000313" key="6">
    <source>
        <dbReference type="Proteomes" id="UP000000268"/>
    </source>
</evidence>
<dbReference type="InterPro" id="IPR000719">
    <property type="entry name" value="Prot_kinase_dom"/>
</dbReference>
<organism evidence="5 6">
    <name type="scientific">Acaryochloris marina (strain MBIC 11017)</name>
    <dbReference type="NCBI Taxonomy" id="329726"/>
    <lineage>
        <taxon>Bacteria</taxon>
        <taxon>Bacillati</taxon>
        <taxon>Cyanobacteriota</taxon>
        <taxon>Cyanophyceae</taxon>
        <taxon>Acaryochloridales</taxon>
        <taxon>Acaryochloridaceae</taxon>
        <taxon>Acaryochloris</taxon>
    </lineage>
</organism>
<gene>
    <name evidence="5" type="ordered locus">AM1_F0088</name>
</gene>
<dbReference type="InterPro" id="IPR008271">
    <property type="entry name" value="Ser/Thr_kinase_AS"/>
</dbReference>
<dbReference type="RefSeq" id="WP_012168152.1">
    <property type="nucleotide sequence ID" value="NC_009931.1"/>
</dbReference>
<dbReference type="CDD" id="cd14014">
    <property type="entry name" value="STKc_PknB_like"/>
    <property type="match status" value="1"/>
</dbReference>
<keyword evidence="5" id="KW-0808">Transferase</keyword>
<dbReference type="Pfam" id="PF00069">
    <property type="entry name" value="Pkinase"/>
    <property type="match status" value="1"/>
</dbReference>
<dbReference type="InterPro" id="IPR011009">
    <property type="entry name" value="Kinase-like_dom_sf"/>
</dbReference>
<keyword evidence="5" id="KW-0723">Serine/threonine-protein kinase</keyword>
<dbReference type="NCBIfam" id="NF045510">
    <property type="entry name" value="4Cys_prefix_kin"/>
    <property type="match status" value="1"/>
</dbReference>
<geneLocation type="plasmid" evidence="5 6">
    <name>pREB6</name>
</geneLocation>
<dbReference type="HOGENOM" id="CLU_000288_135_5_3"/>
<dbReference type="InterPro" id="IPR058395">
    <property type="entry name" value="DUF8082"/>
</dbReference>
<keyword evidence="6" id="KW-1185">Reference proteome</keyword>
<reference evidence="5 6" key="1">
    <citation type="journal article" date="2008" name="Proc. Natl. Acad. Sci. U.S.A.">
        <title>Niche adaptation and genome expansion in the chlorophyll d-producing cyanobacterium Acaryochloris marina.</title>
        <authorList>
            <person name="Swingley W.D."/>
            <person name="Chen M."/>
            <person name="Cheung P.C."/>
            <person name="Conrad A.L."/>
            <person name="Dejesa L.C."/>
            <person name="Hao J."/>
            <person name="Honchak B.M."/>
            <person name="Karbach L.E."/>
            <person name="Kurdoglu A."/>
            <person name="Lahiri S."/>
            <person name="Mastrian S.D."/>
            <person name="Miyashita H."/>
            <person name="Page L."/>
            <person name="Ramakrishna P."/>
            <person name="Satoh S."/>
            <person name="Sattley W.M."/>
            <person name="Shimada Y."/>
            <person name="Taylor H.L."/>
            <person name="Tomo T."/>
            <person name="Tsuchiya T."/>
            <person name="Wang Z.T."/>
            <person name="Raymond J."/>
            <person name="Mimuro M."/>
            <person name="Blankenship R.E."/>
            <person name="Touchman J.W."/>
        </authorList>
    </citation>
    <scope>NUCLEOTIDE SEQUENCE [LARGE SCALE GENOMIC DNA]</scope>
    <source>
        <strain evidence="6">MBIC 11017</strain>
        <plasmid evidence="6">Plasmid pREB6</plasmid>
    </source>
</reference>
<dbReference type="GO" id="GO:0004674">
    <property type="term" value="F:protein serine/threonine kinase activity"/>
    <property type="evidence" value="ECO:0007669"/>
    <property type="project" value="UniProtKB-KW"/>
</dbReference>
<dbReference type="PANTHER" id="PTHR24363:SF7">
    <property type="entry name" value="SERINE_THREONINE-PROTEIN KINASE-LIKE PROTEIN E"/>
    <property type="match status" value="1"/>
</dbReference>
<feature type="compositionally biased region" description="Polar residues" evidence="3">
    <location>
        <begin position="306"/>
        <end position="352"/>
    </location>
</feature>
<dbReference type="OrthoDB" id="9762169at2"/>
<dbReference type="PANTHER" id="PTHR24363">
    <property type="entry name" value="SERINE/THREONINE PROTEIN KINASE"/>
    <property type="match status" value="1"/>
</dbReference>
<dbReference type="KEGG" id="amr:AM1_F0088"/>
<dbReference type="PROSITE" id="PS00108">
    <property type="entry name" value="PROTEIN_KINASE_ST"/>
    <property type="match status" value="1"/>
</dbReference>
<dbReference type="EMBL" id="CP000843">
    <property type="protein sequence ID" value="ABW33096.1"/>
    <property type="molecule type" value="Genomic_DNA"/>
</dbReference>
<evidence type="ECO:0000313" key="5">
    <source>
        <dbReference type="EMBL" id="ABW33096.1"/>
    </source>
</evidence>